<evidence type="ECO:0000259" key="3">
    <source>
        <dbReference type="Pfam" id="PF13439"/>
    </source>
</evidence>
<keyword evidence="1 4" id="KW-0808">Transferase</keyword>
<name>A0A3A8PH34_9BACT</name>
<dbReference type="AlphaFoldDB" id="A0A3A8PH34"/>
<dbReference type="PANTHER" id="PTHR46401:SF2">
    <property type="entry name" value="GLYCOSYLTRANSFERASE WBBK-RELATED"/>
    <property type="match status" value="1"/>
</dbReference>
<dbReference type="OrthoDB" id="433681at2"/>
<evidence type="ECO:0000259" key="2">
    <source>
        <dbReference type="Pfam" id="PF00534"/>
    </source>
</evidence>
<dbReference type="Proteomes" id="UP000267003">
    <property type="component" value="Unassembled WGS sequence"/>
</dbReference>
<dbReference type="PANTHER" id="PTHR46401">
    <property type="entry name" value="GLYCOSYLTRANSFERASE WBBK-RELATED"/>
    <property type="match status" value="1"/>
</dbReference>
<dbReference type="SUPFAM" id="SSF53756">
    <property type="entry name" value="UDP-Glycosyltransferase/glycogen phosphorylase"/>
    <property type="match status" value="1"/>
</dbReference>
<dbReference type="Pfam" id="PF13439">
    <property type="entry name" value="Glyco_transf_4"/>
    <property type="match status" value="1"/>
</dbReference>
<sequence length="379" mass="40691">MTTDTVGGVWSYALELCRALCSRGVCVDLATMGAPLSGAQGQEARALPGLTVHESTWRLEWMDAPWDDVRAAGEWLLSLEARLSPDVVHLNGYCHGAGPFRAPVLVVAHSCVLSWWEAVKGEAAPACYQRYREEVAKGLHAASAVVAPTRAMLDAVRRHYCAVPPSRASLRPGGHEDAPRGVSAFPSARVIPNARRAEDFVPAAKERFVLAAGRLWDEAKNLATLDAAAAGLPFDVHVAGAALHPGSGAVVATRNTRPLGHLPPPVLARWMSRASIYALPARYEPFGLSALEAALAGCALVLGDIPSLREVWGDAACFVPPDEPRALARALHFLMSHPNEREALAARGRQRALTFTPGRMVEAYLGLYASLSRLERRVS</sequence>
<dbReference type="InterPro" id="IPR028098">
    <property type="entry name" value="Glyco_trans_4-like_N"/>
</dbReference>
<proteinExistence type="predicted"/>
<dbReference type="CDD" id="cd03801">
    <property type="entry name" value="GT4_PimA-like"/>
    <property type="match status" value="1"/>
</dbReference>
<reference evidence="5" key="1">
    <citation type="submission" date="2018-09" db="EMBL/GenBank/DDBJ databases">
        <authorList>
            <person name="Livingstone P.G."/>
            <person name="Whitworth D.E."/>
        </authorList>
    </citation>
    <scope>NUCLEOTIDE SEQUENCE [LARGE SCALE GENOMIC DNA]</scope>
    <source>
        <strain evidence="5">AB050A</strain>
    </source>
</reference>
<comment type="caution">
    <text evidence="4">The sequence shown here is derived from an EMBL/GenBank/DDBJ whole genome shotgun (WGS) entry which is preliminary data.</text>
</comment>
<evidence type="ECO:0000313" key="4">
    <source>
        <dbReference type="EMBL" id="RKH55657.1"/>
    </source>
</evidence>
<evidence type="ECO:0000313" key="5">
    <source>
        <dbReference type="Proteomes" id="UP000267003"/>
    </source>
</evidence>
<evidence type="ECO:0000256" key="1">
    <source>
        <dbReference type="ARBA" id="ARBA00022679"/>
    </source>
</evidence>
<dbReference type="InterPro" id="IPR001296">
    <property type="entry name" value="Glyco_trans_1"/>
</dbReference>
<dbReference type="Pfam" id="PF00534">
    <property type="entry name" value="Glycos_transf_1"/>
    <property type="match status" value="1"/>
</dbReference>
<protein>
    <submittedName>
        <fullName evidence="4">Glycosyltransferase</fullName>
    </submittedName>
</protein>
<feature type="domain" description="Glycosyl transferase family 1" evidence="2">
    <location>
        <begin position="206"/>
        <end position="351"/>
    </location>
</feature>
<dbReference type="EMBL" id="RAWK01000319">
    <property type="protein sequence ID" value="RKH55657.1"/>
    <property type="molecule type" value="Genomic_DNA"/>
</dbReference>
<dbReference type="GO" id="GO:0009103">
    <property type="term" value="P:lipopolysaccharide biosynthetic process"/>
    <property type="evidence" value="ECO:0007669"/>
    <property type="project" value="TreeGrafter"/>
</dbReference>
<organism evidence="4 5">
    <name type="scientific">Corallococcus aberystwythensis</name>
    <dbReference type="NCBI Taxonomy" id="2316722"/>
    <lineage>
        <taxon>Bacteria</taxon>
        <taxon>Pseudomonadati</taxon>
        <taxon>Myxococcota</taxon>
        <taxon>Myxococcia</taxon>
        <taxon>Myxococcales</taxon>
        <taxon>Cystobacterineae</taxon>
        <taxon>Myxococcaceae</taxon>
        <taxon>Corallococcus</taxon>
    </lineage>
</organism>
<dbReference type="GO" id="GO:0016757">
    <property type="term" value="F:glycosyltransferase activity"/>
    <property type="evidence" value="ECO:0007669"/>
    <property type="project" value="InterPro"/>
</dbReference>
<keyword evidence="5" id="KW-1185">Reference proteome</keyword>
<dbReference type="Gene3D" id="3.40.50.2000">
    <property type="entry name" value="Glycogen Phosphorylase B"/>
    <property type="match status" value="2"/>
</dbReference>
<gene>
    <name evidence="4" type="ORF">D7W81_35790</name>
</gene>
<feature type="domain" description="Glycosyltransferase subfamily 4-like N-terminal" evidence="3">
    <location>
        <begin position="6"/>
        <end position="174"/>
    </location>
</feature>
<accession>A0A3A8PH34</accession>